<dbReference type="InterPro" id="IPR015202">
    <property type="entry name" value="GO-like_E_set"/>
</dbReference>
<protein>
    <recommendedName>
        <fullName evidence="7">Copper radical oxidase</fullName>
    </recommendedName>
</protein>
<dbReference type="SUPFAM" id="SSF50965">
    <property type="entry name" value="Galactose oxidase, central domain"/>
    <property type="match status" value="1"/>
</dbReference>
<evidence type="ECO:0000259" key="3">
    <source>
        <dbReference type="Pfam" id="PF07250"/>
    </source>
</evidence>
<feature type="domain" description="Galactose oxidase-like Early set" evidence="4">
    <location>
        <begin position="624"/>
        <end position="720"/>
    </location>
</feature>
<dbReference type="PANTHER" id="PTHR32208">
    <property type="entry name" value="SECRETED PROTEIN-RELATED"/>
    <property type="match status" value="1"/>
</dbReference>
<dbReference type="SUPFAM" id="SSF81296">
    <property type="entry name" value="E set domains"/>
    <property type="match status" value="1"/>
</dbReference>
<dbReference type="InterPro" id="IPR013783">
    <property type="entry name" value="Ig-like_fold"/>
</dbReference>
<evidence type="ECO:0008006" key="7">
    <source>
        <dbReference type="Google" id="ProtNLM"/>
    </source>
</evidence>
<dbReference type="Gene3D" id="2.60.40.10">
    <property type="entry name" value="Immunoglobulins"/>
    <property type="match status" value="1"/>
</dbReference>
<dbReference type="Gene3D" id="2.130.10.80">
    <property type="entry name" value="Galactose oxidase/kelch, beta-propeller"/>
    <property type="match status" value="1"/>
</dbReference>
<dbReference type="InterPro" id="IPR009880">
    <property type="entry name" value="Glyoxal_oxidase_N"/>
</dbReference>
<dbReference type="InterPro" id="IPR011043">
    <property type="entry name" value="Gal_Oxase/kelch_b-propeller"/>
</dbReference>
<evidence type="ECO:0000256" key="1">
    <source>
        <dbReference type="ARBA" id="ARBA00022729"/>
    </source>
</evidence>
<proteinExistence type="predicted"/>
<sequence length="741" mass="80955">MTALAGLTRTLVFLLSFSFLQTAFAKHSAWNGYTPNVPSGSGLFSPYYVPPGAKSVKSYSPFVHYRGTWRKSFSSKYVGHTKFVTSDPGATVSFTFEGERVECYGTRGRLHTDFEVLIDGTRDALIDNWRDSTERAGQCIYAVDGLGPGSHTIKLVHAPKKNQTAKLEFEAFVVTPPRVSTRSHSRSIAPRKPSEIEWSLVQKGSTGVNAMQLVVVSNTHVLLVDKVEHNPLTIDGHPAWASLYNLETHSARPVRLASNSFCAGGSFLANGTLVNVGGNPVVEDHTGPTDFGDVNGLQAVRLFHPCDGSEDCSMYENPHRIKMASPRWYNTVLRISDGSAMIIGGSVRGGWINNHTDNNPTVEYYPPKSLHGSKGRPIHMPFLEKTVGSNLFAIAISLPDGRVFIAANRDAMIYDWRTNTEIHLPRLPNGVRVTYPMAGTGILLPLTHENHYMPTVMLCGGSNIDDQRPAHEIDSQEPASSQCVRMDITDEGIAKGWEVEHMPQARIMPDAVLLPTGDVLIVNGAGTGISGYGNVKNQVGSSNAANPVFSPVLYRPSAPAGSRFSSEGLPASDIPRLYHSVASLTPRGNIMIAGSNPNLDRSEVAYGTEYRVEWLDPPYMRKSRPEILGLKTVETMPFGKRMNIRVKNCAGKSSGLAVFMDLGYITHATHTNSRLVHAETTRMGEDRWSVVTPPNGNVYPPGPAYLYFLCDGVPSEGRKVLLGDGRSPPVDEDAIRQLLKE</sequence>
<keyword evidence="1 2" id="KW-0732">Signal</keyword>
<comment type="caution">
    <text evidence="5">The sequence shown here is derived from an EMBL/GenBank/DDBJ whole genome shotgun (WGS) entry which is preliminary data.</text>
</comment>
<dbReference type="Pfam" id="PF07250">
    <property type="entry name" value="Glyoxal_oxid_N"/>
    <property type="match status" value="1"/>
</dbReference>
<dbReference type="InterPro" id="IPR037293">
    <property type="entry name" value="Gal_Oxidase_central_sf"/>
</dbReference>
<keyword evidence="6" id="KW-1185">Reference proteome</keyword>
<evidence type="ECO:0000259" key="4">
    <source>
        <dbReference type="Pfam" id="PF09118"/>
    </source>
</evidence>
<dbReference type="Gene3D" id="2.60.120.260">
    <property type="entry name" value="Galactose-binding domain-like"/>
    <property type="match status" value="1"/>
</dbReference>
<accession>A0ABR2ZZJ3</accession>
<feature type="chain" id="PRO_5045870528" description="Copper radical oxidase" evidence="2">
    <location>
        <begin position="26"/>
        <end position="741"/>
    </location>
</feature>
<organism evidence="5 6">
    <name type="scientific">Marasmius tenuissimus</name>
    <dbReference type="NCBI Taxonomy" id="585030"/>
    <lineage>
        <taxon>Eukaryota</taxon>
        <taxon>Fungi</taxon>
        <taxon>Dikarya</taxon>
        <taxon>Basidiomycota</taxon>
        <taxon>Agaricomycotina</taxon>
        <taxon>Agaricomycetes</taxon>
        <taxon>Agaricomycetidae</taxon>
        <taxon>Agaricales</taxon>
        <taxon>Marasmiineae</taxon>
        <taxon>Marasmiaceae</taxon>
        <taxon>Marasmius</taxon>
    </lineage>
</organism>
<dbReference type="PANTHER" id="PTHR32208:SF96">
    <property type="entry name" value="GLYOXAL OXIDASE"/>
    <property type="match status" value="1"/>
</dbReference>
<name>A0ABR2ZZJ3_9AGAR</name>
<feature type="domain" description="Glyoxal oxidase N-terminal" evidence="3">
    <location>
        <begin position="239"/>
        <end position="619"/>
    </location>
</feature>
<dbReference type="CDD" id="cd02851">
    <property type="entry name" value="E_set_GO_C"/>
    <property type="match status" value="1"/>
</dbReference>
<dbReference type="InterPro" id="IPR014756">
    <property type="entry name" value="Ig_E-set"/>
</dbReference>
<feature type="signal peptide" evidence="2">
    <location>
        <begin position="1"/>
        <end position="25"/>
    </location>
</feature>
<dbReference type="Pfam" id="PF09118">
    <property type="entry name" value="GO-like_E_set"/>
    <property type="match status" value="1"/>
</dbReference>
<evidence type="ECO:0000256" key="2">
    <source>
        <dbReference type="SAM" id="SignalP"/>
    </source>
</evidence>
<evidence type="ECO:0000313" key="5">
    <source>
        <dbReference type="EMBL" id="KAL0066472.1"/>
    </source>
</evidence>
<dbReference type="Proteomes" id="UP001437256">
    <property type="component" value="Unassembled WGS sequence"/>
</dbReference>
<dbReference type="EMBL" id="JBBXMP010000035">
    <property type="protein sequence ID" value="KAL0066472.1"/>
    <property type="molecule type" value="Genomic_DNA"/>
</dbReference>
<reference evidence="5 6" key="1">
    <citation type="submission" date="2024-05" db="EMBL/GenBank/DDBJ databases">
        <title>A draft genome resource for the thread blight pathogen Marasmius tenuissimus strain MS-2.</title>
        <authorList>
            <person name="Yulfo-Soto G.E."/>
            <person name="Baruah I.K."/>
            <person name="Amoako-Attah I."/>
            <person name="Bukari Y."/>
            <person name="Meinhardt L.W."/>
            <person name="Bailey B.A."/>
            <person name="Cohen S.P."/>
        </authorList>
    </citation>
    <scope>NUCLEOTIDE SEQUENCE [LARGE SCALE GENOMIC DNA]</scope>
    <source>
        <strain evidence="5 6">MS-2</strain>
    </source>
</reference>
<gene>
    <name evidence="5" type="ORF">AAF712_006515</name>
</gene>
<evidence type="ECO:0000313" key="6">
    <source>
        <dbReference type="Proteomes" id="UP001437256"/>
    </source>
</evidence>